<evidence type="ECO:0000256" key="4">
    <source>
        <dbReference type="HAMAP-Rule" id="MF_01696"/>
    </source>
</evidence>
<gene>
    <name evidence="4 5" type="primary">mshB</name>
    <name evidence="5" type="ORF">KGQ19_44410</name>
</gene>
<dbReference type="InterPro" id="IPR003737">
    <property type="entry name" value="GlcNAc_PI_deacetylase-related"/>
</dbReference>
<comment type="similarity">
    <text evidence="4">Belongs to the MshB deacetylase family.</text>
</comment>
<accession>A0ABS5L6Z2</accession>
<dbReference type="PANTHER" id="PTHR12993:SF26">
    <property type="entry name" value="1D-MYO-INOSITOL 2-ACETAMIDO-2-DEOXY-ALPHA-D-GLUCOPYRANOSIDE DEACETYLASE"/>
    <property type="match status" value="1"/>
</dbReference>
<sequence length="324" mass="34600">MTANTTASPGAAEPPRTSPTATRRLLLVHAHPDDEVIGTGATMAAYAAEGAHVTLVTCTAGEEGEVLVPELAHLAADREDRLAGVRVVELVNAMVALGVSDHRFLGGQGRYRDSGMMGTPANDKPHAFWNADVDEAAGHLVKVVREIRPQVLVTYDENGGYGHPDHIQAHRVAMRAAELAADPAFAPEHGPAWEIAKIYWTAMPKSVVAEGIRMLKEAGDTSDFVAVESVEDLPFGTDDALVTTCFDGSAYTVNKREAMHAYPTQIAMEEGFFALSNSIGMNFMAHEYYQLVKGLEGRTEPELEKDLFAGLGIADGAASGVSQD</sequence>
<evidence type="ECO:0000256" key="2">
    <source>
        <dbReference type="ARBA" id="ARBA00022801"/>
    </source>
</evidence>
<keyword evidence="3 4" id="KW-0862">Zinc</keyword>
<evidence type="ECO:0000313" key="6">
    <source>
        <dbReference type="Proteomes" id="UP000730482"/>
    </source>
</evidence>
<comment type="caution">
    <text evidence="5">The sequence shown here is derived from an EMBL/GenBank/DDBJ whole genome shotgun (WGS) entry which is preliminary data.</text>
</comment>
<feature type="binding site" evidence="4">
    <location>
        <position position="34"/>
    </location>
    <ligand>
        <name>Zn(2+)</name>
        <dbReference type="ChEBI" id="CHEBI:29105"/>
    </ligand>
</feature>
<dbReference type="Pfam" id="PF02585">
    <property type="entry name" value="PIG-L"/>
    <property type="match status" value="1"/>
</dbReference>
<evidence type="ECO:0000256" key="3">
    <source>
        <dbReference type="ARBA" id="ARBA00022833"/>
    </source>
</evidence>
<name>A0ABS5L6Z2_9ACTN</name>
<dbReference type="GO" id="GO:0035595">
    <property type="term" value="F:N-acetylglucosaminylinositol deacetylase activity"/>
    <property type="evidence" value="ECO:0007669"/>
    <property type="project" value="UniProtKB-EC"/>
</dbReference>
<dbReference type="InterPro" id="IPR024078">
    <property type="entry name" value="LmbE-like_dom_sf"/>
</dbReference>
<evidence type="ECO:0000256" key="1">
    <source>
        <dbReference type="ARBA" id="ARBA00022723"/>
    </source>
</evidence>
<feature type="binding site" evidence="4">
    <location>
        <position position="31"/>
    </location>
    <ligand>
        <name>Zn(2+)</name>
        <dbReference type="ChEBI" id="CHEBI:29105"/>
    </ligand>
</feature>
<dbReference type="EC" id="3.5.1.103" evidence="4"/>
<dbReference type="SUPFAM" id="SSF102588">
    <property type="entry name" value="LmbE-like"/>
    <property type="match status" value="1"/>
</dbReference>
<dbReference type="InterPro" id="IPR017810">
    <property type="entry name" value="Mycothiol_biosynthesis_MshB"/>
</dbReference>
<dbReference type="Proteomes" id="UP000730482">
    <property type="component" value="Unassembled WGS sequence"/>
</dbReference>
<dbReference type="EMBL" id="JAAFYZ010000299">
    <property type="protein sequence ID" value="MBS2553919.1"/>
    <property type="molecule type" value="Genomic_DNA"/>
</dbReference>
<protein>
    <recommendedName>
        <fullName evidence="4">1D-myo-inositol 2-acetamido-2-deoxy-alpha-D-glucopyranoside deacetylase</fullName>
        <shortName evidence="4">GlcNAc-Ins deacetylase</shortName>
        <ecNumber evidence="4">3.5.1.103</ecNumber>
    </recommendedName>
    <alternativeName>
        <fullName evidence="4">N-acetyl-1-D-myo-inositol-2-amino-2-deoxy-alpha-D-glucopyranoside deacetylase</fullName>
    </alternativeName>
</protein>
<comment type="cofactor">
    <cofactor evidence="4">
        <name>Zn(2+)</name>
        <dbReference type="ChEBI" id="CHEBI:29105"/>
    </cofactor>
    <text evidence="4">Binds 1 zinc ion per subunit.</text>
</comment>
<organism evidence="5 6">
    <name type="scientific">Catenulispora pinistramenti</name>
    <dbReference type="NCBI Taxonomy" id="2705254"/>
    <lineage>
        <taxon>Bacteria</taxon>
        <taxon>Bacillati</taxon>
        <taxon>Actinomycetota</taxon>
        <taxon>Actinomycetes</taxon>
        <taxon>Catenulisporales</taxon>
        <taxon>Catenulisporaceae</taxon>
        <taxon>Catenulispora</taxon>
    </lineage>
</organism>
<reference evidence="5 6" key="1">
    <citation type="submission" date="2020-02" db="EMBL/GenBank/DDBJ databases">
        <title>Acidophilic actinobacteria isolated from forest soil.</title>
        <authorList>
            <person name="Golinska P."/>
        </authorList>
    </citation>
    <scope>NUCLEOTIDE SEQUENCE [LARGE SCALE GENOMIC DNA]</scope>
    <source>
        <strain evidence="5 6">NL8</strain>
    </source>
</reference>
<dbReference type="Gene3D" id="3.40.50.10320">
    <property type="entry name" value="LmbE-like"/>
    <property type="match status" value="1"/>
</dbReference>
<feature type="binding site" evidence="4">
    <location>
        <position position="166"/>
    </location>
    <ligand>
        <name>Zn(2+)</name>
        <dbReference type="ChEBI" id="CHEBI:29105"/>
    </ligand>
</feature>
<proteinExistence type="inferred from homology"/>
<dbReference type="PANTHER" id="PTHR12993">
    <property type="entry name" value="N-ACETYLGLUCOSAMINYL-PHOSPHATIDYLINOSITOL DE-N-ACETYLASE-RELATED"/>
    <property type="match status" value="1"/>
</dbReference>
<comment type="function">
    <text evidence="4">Catalyzes the deacetylation of 1D-myo-inositol 2-acetamido-2-deoxy-alpha-D-glucopyranoside (GlcNAc-Ins) in the mycothiol biosynthesis pathway.</text>
</comment>
<keyword evidence="1 4" id="KW-0479">Metal-binding</keyword>
<comment type="catalytic activity">
    <reaction evidence="4">
        <text>1D-myo-inositol 2-acetamido-2-deoxy-alpha-D-glucopyranoside + H2O = 1D-myo-inositol 2-amino-2-deoxy-alpha-D-glucopyranoside + acetate</text>
        <dbReference type="Rhea" id="RHEA:26180"/>
        <dbReference type="ChEBI" id="CHEBI:15377"/>
        <dbReference type="ChEBI" id="CHEBI:30089"/>
        <dbReference type="ChEBI" id="CHEBI:52442"/>
        <dbReference type="ChEBI" id="CHEBI:58886"/>
        <dbReference type="EC" id="3.5.1.103"/>
    </reaction>
</comment>
<keyword evidence="2 4" id="KW-0378">Hydrolase</keyword>
<evidence type="ECO:0000313" key="5">
    <source>
        <dbReference type="EMBL" id="MBS2553919.1"/>
    </source>
</evidence>
<dbReference type="RefSeq" id="WP_212020938.1">
    <property type="nucleotide sequence ID" value="NZ_JAAFYZ010000299.1"/>
</dbReference>
<keyword evidence="6" id="KW-1185">Reference proteome</keyword>
<dbReference type="NCBIfam" id="TIGR03445">
    <property type="entry name" value="mycothiol_MshB"/>
    <property type="match status" value="1"/>
</dbReference>
<dbReference type="HAMAP" id="MF_01696">
    <property type="entry name" value="MshB"/>
    <property type="match status" value="1"/>
</dbReference>